<organism evidence="1 2">
    <name type="scientific">Senna tora</name>
    <dbReference type="NCBI Taxonomy" id="362788"/>
    <lineage>
        <taxon>Eukaryota</taxon>
        <taxon>Viridiplantae</taxon>
        <taxon>Streptophyta</taxon>
        <taxon>Embryophyta</taxon>
        <taxon>Tracheophyta</taxon>
        <taxon>Spermatophyta</taxon>
        <taxon>Magnoliopsida</taxon>
        <taxon>eudicotyledons</taxon>
        <taxon>Gunneridae</taxon>
        <taxon>Pentapetalae</taxon>
        <taxon>rosids</taxon>
        <taxon>fabids</taxon>
        <taxon>Fabales</taxon>
        <taxon>Fabaceae</taxon>
        <taxon>Caesalpinioideae</taxon>
        <taxon>Cassia clade</taxon>
        <taxon>Senna</taxon>
    </lineage>
</organism>
<evidence type="ECO:0000313" key="1">
    <source>
        <dbReference type="EMBL" id="KAF7803382.1"/>
    </source>
</evidence>
<proteinExistence type="predicted"/>
<comment type="caution">
    <text evidence="1">The sequence shown here is derived from an EMBL/GenBank/DDBJ whole genome shotgun (WGS) entry which is preliminary data.</text>
</comment>
<keyword evidence="2" id="KW-1185">Reference proteome</keyword>
<dbReference type="EMBL" id="JAAIUW010000013">
    <property type="protein sequence ID" value="KAF7803382.1"/>
    <property type="molecule type" value="Genomic_DNA"/>
</dbReference>
<protein>
    <submittedName>
        <fullName evidence="1">Uncharacterized protein</fullName>
    </submittedName>
</protein>
<dbReference type="Proteomes" id="UP000634136">
    <property type="component" value="Unassembled WGS sequence"/>
</dbReference>
<accession>A0A834SGZ8</accession>
<evidence type="ECO:0000313" key="2">
    <source>
        <dbReference type="Proteomes" id="UP000634136"/>
    </source>
</evidence>
<reference evidence="1" key="1">
    <citation type="submission" date="2020-09" db="EMBL/GenBank/DDBJ databases">
        <title>Genome-Enabled Discovery of Anthraquinone Biosynthesis in Senna tora.</title>
        <authorList>
            <person name="Kang S.-H."/>
            <person name="Pandey R.P."/>
            <person name="Lee C.-M."/>
            <person name="Sim J.-S."/>
            <person name="Jeong J.-T."/>
            <person name="Choi B.-S."/>
            <person name="Jung M."/>
            <person name="Ginzburg D."/>
            <person name="Zhao K."/>
            <person name="Won S.Y."/>
            <person name="Oh T.-J."/>
            <person name="Yu Y."/>
            <person name="Kim N.-H."/>
            <person name="Lee O.R."/>
            <person name="Lee T.-H."/>
            <person name="Bashyal P."/>
            <person name="Kim T.-S."/>
            <person name="Lee W.-H."/>
            <person name="Kawkins C."/>
            <person name="Kim C.-K."/>
            <person name="Kim J.S."/>
            <person name="Ahn B.O."/>
            <person name="Rhee S.Y."/>
            <person name="Sohng J.K."/>
        </authorList>
    </citation>
    <scope>NUCLEOTIDE SEQUENCE</scope>
    <source>
        <tissue evidence="1">Leaf</tissue>
    </source>
</reference>
<dbReference type="AlphaFoldDB" id="A0A834SGZ8"/>
<gene>
    <name evidence="1" type="ORF">G2W53_042493</name>
</gene>
<name>A0A834SGZ8_9FABA</name>
<sequence>METKVHLSLITYKAITLSHFRNTKCHVTDPRRFIKDNLSRC</sequence>